<feature type="compositionally biased region" description="Low complexity" evidence="3">
    <location>
        <begin position="17"/>
        <end position="29"/>
    </location>
</feature>
<reference evidence="6" key="1">
    <citation type="journal article" date="2015" name="Genome Announc.">
        <title>Draft genome sequence of the cellulolytic fungus Chaetomium globosum.</title>
        <authorList>
            <person name="Cuomo C.A."/>
            <person name="Untereiner W.A."/>
            <person name="Ma L.-J."/>
            <person name="Grabherr M."/>
            <person name="Birren B.W."/>
        </authorList>
    </citation>
    <scope>NUCLEOTIDE SEQUENCE [LARGE SCALE GENOMIC DNA]</scope>
    <source>
        <strain evidence="6">ATCC 6205 / CBS 148.51 / DSM 1962 / NBRC 6347 / NRRL 1970</strain>
    </source>
</reference>
<dbReference type="CDD" id="cd01650">
    <property type="entry name" value="RT_nLTR_like"/>
    <property type="match status" value="1"/>
</dbReference>
<dbReference type="GO" id="GO:0003676">
    <property type="term" value="F:nucleic acid binding"/>
    <property type="evidence" value="ECO:0007669"/>
    <property type="project" value="InterPro"/>
</dbReference>
<evidence type="ECO:0000256" key="3">
    <source>
        <dbReference type="SAM" id="MobiDB-lite"/>
    </source>
</evidence>
<sequence>MAQTTEQSRQILTPRWRTVPVRRGSSSRTRPGRKLGLGWQQTSNASPGTAMSSSRRTGSWQRHTRFGETWRDLDVGLGKTAPELEQRARMAAKEYHDAIRRQKSSHWNDFLADDANIWQATKYLQTGSGTMGDKIPPLVRPDGSITEDGDIPSQWRNAKIIPLKKPGKSEYTLAKSWRPISLLSTLGKILEAVIAERLSHAVETCGLLPANHFGARKRRSTEQALLLLQEHIYKAWRARKVLSLISFDVKGAYNGVFKDRLLQRLKARGIPESLVKWIDAFCSKRTATIAVNGFTSGRQELPQAGLPQGSPLSPVLFLFFNADLVQHKIDANGGAIAFVDDYTAWVTGPSAESNRTGIQGLDSKLSSTKPLTGRNGAVRSLKAKRQPSYTSRGTWSDFQNNRSRSKGEVVKPKESAKILGVVMDRELRYKQHIARTAAKGLAAALALKRLKMLSPRTARQLFVATVAPVMDYAANVWMHACGEKALSWLNRAQKIGALAITGAFRTAATAVVEAEASIYPVRERHAQAAASLWINIHTLPGTHPLAMKKVRTTVRFVSPLQKIARVAEGVRVDRMETIQEYAVPPWVPRLRPTLEADRGKAAEMNPYTAELAAIAMALEKLPASICHRHITVITRNQSALAAVGQPRQQSGQSIIRQIYDLARLHRQRGNSVNFLWIPAEIDFALGSDAKAAAQRASKQGRTPDSQIPQAKSTAMRLAMERQRATRVLPVSVGKFSKAMDAALPGKHTRHLYDKLKRREACVLAQLRTGMARLNGFLSRIGAVESDLCACGQARESVEHFLFRCVRWTALREDMLQCTVARRGSLSFYLGGKAPSDTRHWSPDMKAVRATIKYAMATGRLELNEEESLDQSQ</sequence>
<dbReference type="InterPro" id="IPR000477">
    <property type="entry name" value="RT_dom"/>
</dbReference>
<feature type="compositionally biased region" description="Polar residues" evidence="3">
    <location>
        <begin position="1"/>
        <end position="11"/>
    </location>
</feature>
<dbReference type="AlphaFoldDB" id="Q2GUL9"/>
<feature type="domain" description="Reverse transcriptase" evidence="4">
    <location>
        <begin position="144"/>
        <end position="423"/>
    </location>
</feature>
<dbReference type="PROSITE" id="PS50878">
    <property type="entry name" value="RT_POL"/>
    <property type="match status" value="1"/>
</dbReference>
<dbReference type="STRING" id="306901.Q2GUL9"/>
<dbReference type="Gene3D" id="3.30.420.10">
    <property type="entry name" value="Ribonuclease H-like superfamily/Ribonuclease H"/>
    <property type="match status" value="1"/>
</dbReference>
<dbReference type="GeneID" id="4394782"/>
<dbReference type="InterPro" id="IPR036397">
    <property type="entry name" value="RNaseH_sf"/>
</dbReference>
<dbReference type="RefSeq" id="XP_001226262.1">
    <property type="nucleotide sequence ID" value="XM_001226261.1"/>
</dbReference>
<evidence type="ECO:0000256" key="2">
    <source>
        <dbReference type="ARBA" id="ARBA00023128"/>
    </source>
</evidence>
<dbReference type="eggNOG" id="KOG1075">
    <property type="taxonomic scope" value="Eukaryota"/>
</dbReference>
<dbReference type="VEuPathDB" id="FungiDB:CHGG_08335"/>
<dbReference type="InParanoid" id="Q2GUL9"/>
<dbReference type="InterPro" id="IPR043502">
    <property type="entry name" value="DNA/RNA_pol_sf"/>
</dbReference>
<feature type="region of interest" description="Disordered" evidence="3">
    <location>
        <begin position="1"/>
        <end position="62"/>
    </location>
</feature>
<dbReference type="OrthoDB" id="5244787at2759"/>
<evidence type="ECO:0000313" key="6">
    <source>
        <dbReference type="Proteomes" id="UP000001056"/>
    </source>
</evidence>
<name>Q2GUL9_CHAGB</name>
<comment type="subcellular location">
    <subcellularLocation>
        <location evidence="1">Mitochondrion</location>
    </subcellularLocation>
</comment>
<dbReference type="Proteomes" id="UP000001056">
    <property type="component" value="Unassembled WGS sequence"/>
</dbReference>
<keyword evidence="2" id="KW-0496">Mitochondrion</keyword>
<evidence type="ECO:0000313" key="5">
    <source>
        <dbReference type="EMBL" id="EAQ84321.1"/>
    </source>
</evidence>
<dbReference type="Pfam" id="PF00078">
    <property type="entry name" value="RVT_1"/>
    <property type="match status" value="1"/>
</dbReference>
<evidence type="ECO:0000259" key="4">
    <source>
        <dbReference type="PROSITE" id="PS50878"/>
    </source>
</evidence>
<organism evidence="5 6">
    <name type="scientific">Chaetomium globosum (strain ATCC 6205 / CBS 148.51 / DSM 1962 / NBRC 6347 / NRRL 1970)</name>
    <name type="common">Soil fungus</name>
    <dbReference type="NCBI Taxonomy" id="306901"/>
    <lineage>
        <taxon>Eukaryota</taxon>
        <taxon>Fungi</taxon>
        <taxon>Dikarya</taxon>
        <taxon>Ascomycota</taxon>
        <taxon>Pezizomycotina</taxon>
        <taxon>Sordariomycetes</taxon>
        <taxon>Sordariomycetidae</taxon>
        <taxon>Sordariales</taxon>
        <taxon>Chaetomiaceae</taxon>
        <taxon>Chaetomium</taxon>
    </lineage>
</organism>
<proteinExistence type="predicted"/>
<dbReference type="SUPFAM" id="SSF56672">
    <property type="entry name" value="DNA/RNA polymerases"/>
    <property type="match status" value="1"/>
</dbReference>
<dbReference type="PANTHER" id="PTHR33481:SF1">
    <property type="entry name" value="ENDONUCLEASE_EXONUCLEASE_PHOSPHATASE DOMAIN-CONTAINING PROTEIN-RELATED"/>
    <property type="match status" value="1"/>
</dbReference>
<evidence type="ECO:0000256" key="1">
    <source>
        <dbReference type="ARBA" id="ARBA00004173"/>
    </source>
</evidence>
<dbReference type="SUPFAM" id="SSF53098">
    <property type="entry name" value="Ribonuclease H-like"/>
    <property type="match status" value="1"/>
</dbReference>
<accession>Q2GUL9</accession>
<keyword evidence="6" id="KW-1185">Reference proteome</keyword>
<gene>
    <name evidence="5" type="ORF">CHGG_08335</name>
</gene>
<dbReference type="InterPro" id="IPR012337">
    <property type="entry name" value="RNaseH-like_sf"/>
</dbReference>
<feature type="compositionally biased region" description="Polar residues" evidence="3">
    <location>
        <begin position="39"/>
        <end position="61"/>
    </location>
</feature>
<dbReference type="PANTHER" id="PTHR33481">
    <property type="entry name" value="REVERSE TRANSCRIPTASE"/>
    <property type="match status" value="1"/>
</dbReference>
<protein>
    <recommendedName>
        <fullName evidence="4">Reverse transcriptase domain-containing protein</fullName>
    </recommendedName>
</protein>
<dbReference type="HOGENOM" id="CLU_000680_23_5_1"/>
<dbReference type="EMBL" id="CH408034">
    <property type="protein sequence ID" value="EAQ84321.1"/>
    <property type="molecule type" value="Genomic_DNA"/>
</dbReference>
<dbReference type="GO" id="GO:0005739">
    <property type="term" value="C:mitochondrion"/>
    <property type="evidence" value="ECO:0007669"/>
    <property type="project" value="UniProtKB-SubCell"/>
</dbReference>